<sequence length="290" mass="31937">MMKISANLLLKGLVIQSLLVQYIATATWMKDILQVKFEGTSVFFSVDEADVQAKLDEYLLKHPAAPKLYIPADTEFMGLEKGKHVINFEFGFTTGFEMLIMPLQELSAMVMIPFLAASPGGPAQYSLVIREYSPESLPGAVELEEISIAEDHLRIKNQGEYLEAALSVTSPCLEPDTLVRHKLDDDVVKSLVFGAIPLLESLECASDQTGLAALCEMMDQIRPDVEKNNPNVCDAGIVKDEKICDASFEIEKISQGFRDMLVLGDGPINIIGAEKINGTYELALKYPCVE</sequence>
<comment type="caution">
    <text evidence="1">The sequence shown here is derived from an EMBL/GenBank/DDBJ whole genome shotgun (WGS) entry which is preliminary data.</text>
</comment>
<proteinExistence type="predicted"/>
<name>A0A2G8KTQ4_STIJA</name>
<organism evidence="1 2">
    <name type="scientific">Stichopus japonicus</name>
    <name type="common">Sea cucumber</name>
    <dbReference type="NCBI Taxonomy" id="307972"/>
    <lineage>
        <taxon>Eukaryota</taxon>
        <taxon>Metazoa</taxon>
        <taxon>Echinodermata</taxon>
        <taxon>Eleutherozoa</taxon>
        <taxon>Echinozoa</taxon>
        <taxon>Holothuroidea</taxon>
        <taxon>Aspidochirotacea</taxon>
        <taxon>Aspidochirotida</taxon>
        <taxon>Stichopodidae</taxon>
        <taxon>Apostichopus</taxon>
    </lineage>
</organism>
<dbReference type="EMBL" id="MRZV01000375">
    <property type="protein sequence ID" value="PIK51389.1"/>
    <property type="molecule type" value="Genomic_DNA"/>
</dbReference>
<accession>A0A2G8KTQ4</accession>
<dbReference type="Proteomes" id="UP000230750">
    <property type="component" value="Unassembled WGS sequence"/>
</dbReference>
<protein>
    <submittedName>
        <fullName evidence="1">Uncharacterized protein</fullName>
    </submittedName>
</protein>
<gene>
    <name evidence="1" type="ORF">BSL78_11711</name>
</gene>
<reference evidence="1 2" key="1">
    <citation type="journal article" date="2017" name="PLoS Biol.">
        <title>The sea cucumber genome provides insights into morphological evolution and visceral regeneration.</title>
        <authorList>
            <person name="Zhang X."/>
            <person name="Sun L."/>
            <person name="Yuan J."/>
            <person name="Sun Y."/>
            <person name="Gao Y."/>
            <person name="Zhang L."/>
            <person name="Li S."/>
            <person name="Dai H."/>
            <person name="Hamel J.F."/>
            <person name="Liu C."/>
            <person name="Yu Y."/>
            <person name="Liu S."/>
            <person name="Lin W."/>
            <person name="Guo K."/>
            <person name="Jin S."/>
            <person name="Xu P."/>
            <person name="Storey K.B."/>
            <person name="Huan P."/>
            <person name="Zhang T."/>
            <person name="Zhou Y."/>
            <person name="Zhang J."/>
            <person name="Lin C."/>
            <person name="Li X."/>
            <person name="Xing L."/>
            <person name="Huo D."/>
            <person name="Sun M."/>
            <person name="Wang L."/>
            <person name="Mercier A."/>
            <person name="Li F."/>
            <person name="Yang H."/>
            <person name="Xiang J."/>
        </authorList>
    </citation>
    <scope>NUCLEOTIDE SEQUENCE [LARGE SCALE GENOMIC DNA]</scope>
    <source>
        <strain evidence="1">Shaxun</strain>
        <tissue evidence="1">Muscle</tissue>
    </source>
</reference>
<evidence type="ECO:0000313" key="2">
    <source>
        <dbReference type="Proteomes" id="UP000230750"/>
    </source>
</evidence>
<keyword evidence="2" id="KW-1185">Reference proteome</keyword>
<dbReference type="AlphaFoldDB" id="A0A2G8KTQ4"/>
<evidence type="ECO:0000313" key="1">
    <source>
        <dbReference type="EMBL" id="PIK51389.1"/>
    </source>
</evidence>